<sequence length="260" mass="30371">MKNQYKLKLGNSHDLIKKIPDKSIDLIFTDPPYNLSPYSTGNIKLSWRKEINNDLAEWDKKDFKPTNWVKEFKRILKPTGNIFAFTSYNLIGKWHEAFDSEFNTFQFMIWHKTNPVPKVLKAGFLNSCEMIVCMWDKGHTWNFLGQKEMHNFIESPICMGVERLKNPNHPTQKPLKVLKHVVRIASKERDLIFDPFMGVGSTGAAALEMNRRFIGFEIDEKYFNAASKRLMNINPDLFINHDNKVLKNTSFQTKKAFSFD</sequence>
<evidence type="ECO:0000313" key="7">
    <source>
        <dbReference type="Proteomes" id="UP000182753"/>
    </source>
</evidence>
<dbReference type="Proteomes" id="UP000182753">
    <property type="component" value="Unassembled WGS sequence"/>
</dbReference>
<dbReference type="SUPFAM" id="SSF53335">
    <property type="entry name" value="S-adenosyl-L-methionine-dependent methyltransferases"/>
    <property type="match status" value="1"/>
</dbReference>
<organism evidence="6 7">
    <name type="scientific">Candidatus Berkelbacteria bacterium CG1_02_42_45</name>
    <dbReference type="NCBI Taxonomy" id="1805036"/>
    <lineage>
        <taxon>Bacteria</taxon>
        <taxon>Candidatus Berkelbacteria</taxon>
    </lineage>
</organism>
<dbReference type="GO" id="GO:0032259">
    <property type="term" value="P:methylation"/>
    <property type="evidence" value="ECO:0007669"/>
    <property type="project" value="UniProtKB-KW"/>
</dbReference>
<dbReference type="InterPro" id="IPR001091">
    <property type="entry name" value="RM_Methyltransferase"/>
</dbReference>
<dbReference type="Pfam" id="PF01555">
    <property type="entry name" value="N6_N4_Mtase"/>
    <property type="match status" value="1"/>
</dbReference>
<evidence type="ECO:0000256" key="3">
    <source>
        <dbReference type="ARBA" id="ARBA00022679"/>
    </source>
</evidence>
<reference evidence="6 7" key="1">
    <citation type="journal article" date="2016" name="Environ. Microbiol.">
        <title>Genomic resolution of a cold subsurface aquifer community provides metabolic insights for novel microbes adapted to high CO concentrations.</title>
        <authorList>
            <person name="Probst A.J."/>
            <person name="Castelle C.J."/>
            <person name="Singh A."/>
            <person name="Brown C.T."/>
            <person name="Anantharaman K."/>
            <person name="Sharon I."/>
            <person name="Hug L.A."/>
            <person name="Burstein D."/>
            <person name="Emerson J.B."/>
            <person name="Thomas B.C."/>
            <person name="Banfield J.F."/>
        </authorList>
    </citation>
    <scope>NUCLEOTIDE SEQUENCE [LARGE SCALE GENOMIC DNA]</scope>
    <source>
        <strain evidence="6">CG1_02_42_45</strain>
    </source>
</reference>
<evidence type="ECO:0000256" key="2">
    <source>
        <dbReference type="ARBA" id="ARBA00022603"/>
    </source>
</evidence>
<dbReference type="AlphaFoldDB" id="A0A1J4RNU1"/>
<feature type="domain" description="DNA methylase N-4/N-6" evidence="5">
    <location>
        <begin position="24"/>
        <end position="227"/>
    </location>
</feature>
<dbReference type="GO" id="GO:0005737">
    <property type="term" value="C:cytoplasm"/>
    <property type="evidence" value="ECO:0007669"/>
    <property type="project" value="TreeGrafter"/>
</dbReference>
<dbReference type="EC" id="2.1.1.-" evidence="4"/>
<dbReference type="InterPro" id="IPR002941">
    <property type="entry name" value="DNA_methylase_N4/N6"/>
</dbReference>
<dbReference type="InterPro" id="IPR029063">
    <property type="entry name" value="SAM-dependent_MTases_sf"/>
</dbReference>
<gene>
    <name evidence="6" type="ORF">AUJ40_02580</name>
</gene>
<dbReference type="InterPro" id="IPR002052">
    <property type="entry name" value="DNA_methylase_N6_adenine_CS"/>
</dbReference>
<dbReference type="EMBL" id="MNUJ01000052">
    <property type="protein sequence ID" value="OIN89051.1"/>
    <property type="molecule type" value="Genomic_DNA"/>
</dbReference>
<keyword evidence="2 6" id="KW-0489">Methyltransferase</keyword>
<keyword evidence="3 6" id="KW-0808">Transferase</keyword>
<dbReference type="PANTHER" id="PTHR13370:SF3">
    <property type="entry name" value="TRNA (GUANINE(10)-N2)-METHYLTRANSFERASE HOMOLOG"/>
    <property type="match status" value="1"/>
</dbReference>
<dbReference type="PANTHER" id="PTHR13370">
    <property type="entry name" value="RNA METHYLASE-RELATED"/>
    <property type="match status" value="1"/>
</dbReference>
<accession>A0A1J4RNU1</accession>
<name>A0A1J4RNU1_9BACT</name>
<comment type="similarity">
    <text evidence="1 4">Belongs to the N(4)/N(6)-methyltransferase family.</text>
</comment>
<evidence type="ECO:0000256" key="4">
    <source>
        <dbReference type="RuleBase" id="RU362026"/>
    </source>
</evidence>
<evidence type="ECO:0000313" key="6">
    <source>
        <dbReference type="EMBL" id="OIN89051.1"/>
    </source>
</evidence>
<dbReference type="PROSITE" id="PS00092">
    <property type="entry name" value="N6_MTASE"/>
    <property type="match status" value="1"/>
</dbReference>
<protein>
    <recommendedName>
        <fullName evidence="4">Methyltransferase</fullName>
        <ecNumber evidence="4">2.1.1.-</ecNumber>
    </recommendedName>
</protein>
<dbReference type="Gene3D" id="3.40.50.150">
    <property type="entry name" value="Vaccinia Virus protein VP39"/>
    <property type="match status" value="1"/>
</dbReference>
<evidence type="ECO:0000259" key="5">
    <source>
        <dbReference type="Pfam" id="PF01555"/>
    </source>
</evidence>
<dbReference type="GO" id="GO:0008170">
    <property type="term" value="F:N-methyltransferase activity"/>
    <property type="evidence" value="ECO:0007669"/>
    <property type="project" value="InterPro"/>
</dbReference>
<proteinExistence type="inferred from homology"/>
<dbReference type="GO" id="GO:0003677">
    <property type="term" value="F:DNA binding"/>
    <property type="evidence" value="ECO:0007669"/>
    <property type="project" value="InterPro"/>
</dbReference>
<dbReference type="PRINTS" id="PR00508">
    <property type="entry name" value="S21N4MTFRASE"/>
</dbReference>
<comment type="caution">
    <text evidence="6">The sequence shown here is derived from an EMBL/GenBank/DDBJ whole genome shotgun (WGS) entry which is preliminary data.</text>
</comment>
<evidence type="ECO:0000256" key="1">
    <source>
        <dbReference type="ARBA" id="ARBA00006594"/>
    </source>
</evidence>